<dbReference type="PANTHER" id="PTHR34478:SF2">
    <property type="entry name" value="MEMBRANE PROTEIN"/>
    <property type="match status" value="1"/>
</dbReference>
<dbReference type="STRING" id="1817892.AUK40_06480"/>
<keyword evidence="5 6" id="KW-0472">Membrane</keyword>
<dbReference type="InterPro" id="IPR023353">
    <property type="entry name" value="LemA-like_dom_sf"/>
</dbReference>
<evidence type="ECO:0008006" key="9">
    <source>
        <dbReference type="Google" id="ProtNLM"/>
    </source>
</evidence>
<evidence type="ECO:0000313" key="7">
    <source>
        <dbReference type="EMBL" id="OIP94961.1"/>
    </source>
</evidence>
<feature type="transmembrane region" description="Helical" evidence="6">
    <location>
        <begin position="6"/>
        <end position="25"/>
    </location>
</feature>
<keyword evidence="3 6" id="KW-0812">Transmembrane</keyword>
<dbReference type="GO" id="GO:0016020">
    <property type="term" value="C:membrane"/>
    <property type="evidence" value="ECO:0007669"/>
    <property type="project" value="UniProtKB-SubCell"/>
</dbReference>
<name>A0A1J5ICS8_9BACT</name>
<evidence type="ECO:0000256" key="1">
    <source>
        <dbReference type="ARBA" id="ARBA00004167"/>
    </source>
</evidence>
<dbReference type="Proteomes" id="UP000183245">
    <property type="component" value="Unassembled WGS sequence"/>
</dbReference>
<evidence type="ECO:0000256" key="2">
    <source>
        <dbReference type="ARBA" id="ARBA00008854"/>
    </source>
</evidence>
<organism evidence="7 8">
    <name type="scientific">Candidatus Wirthbacteria bacterium CG2_30_54_11</name>
    <dbReference type="NCBI Taxonomy" id="1817892"/>
    <lineage>
        <taxon>Bacteria</taxon>
        <taxon>Candidatus Wirthbacteria</taxon>
    </lineage>
</organism>
<sequence>MWITLGIIAVVIGFIWITYNGLVTARLRVKESWSGIDVQLKRRYDLIPNLVESVKGYASHEKTVFENVTKARTAAMSAGSVAEQADANNMLSGTLKTLFAVAEAYPDLKAQASFQQLQTELSDTESKIAYARQFYNSNVLSYNTQIQVFPAVIFAGMFGFKAEEFFAAEEAAKEAVKVSFADTPKV</sequence>
<dbReference type="Pfam" id="PF04011">
    <property type="entry name" value="LemA"/>
    <property type="match status" value="1"/>
</dbReference>
<evidence type="ECO:0000256" key="5">
    <source>
        <dbReference type="ARBA" id="ARBA00023136"/>
    </source>
</evidence>
<keyword evidence="4 6" id="KW-1133">Transmembrane helix</keyword>
<reference evidence="7 8" key="1">
    <citation type="journal article" date="2016" name="Environ. Microbiol.">
        <title>Genomic resolution of a cold subsurface aquifer community provides metabolic insights for novel microbes adapted to high CO concentrations.</title>
        <authorList>
            <person name="Probst A.J."/>
            <person name="Castelle C.J."/>
            <person name="Singh A."/>
            <person name="Brown C.T."/>
            <person name="Anantharaman K."/>
            <person name="Sharon I."/>
            <person name="Hug L.A."/>
            <person name="Burstein D."/>
            <person name="Emerson J.B."/>
            <person name="Thomas B.C."/>
            <person name="Banfield J.F."/>
        </authorList>
    </citation>
    <scope>NUCLEOTIDE SEQUENCE [LARGE SCALE GENOMIC DNA]</scope>
    <source>
        <strain evidence="7">CG2_30_54_11</strain>
    </source>
</reference>
<dbReference type="PANTHER" id="PTHR34478">
    <property type="entry name" value="PROTEIN LEMA"/>
    <property type="match status" value="1"/>
</dbReference>
<comment type="subcellular location">
    <subcellularLocation>
        <location evidence="1">Membrane</location>
        <topology evidence="1">Single-pass membrane protein</topology>
    </subcellularLocation>
</comment>
<comment type="similarity">
    <text evidence="2">Belongs to the LemA family.</text>
</comment>
<proteinExistence type="inferred from homology"/>
<evidence type="ECO:0000256" key="4">
    <source>
        <dbReference type="ARBA" id="ARBA00022989"/>
    </source>
</evidence>
<dbReference type="AlphaFoldDB" id="A0A1J5ICS8"/>
<evidence type="ECO:0000256" key="3">
    <source>
        <dbReference type="ARBA" id="ARBA00022692"/>
    </source>
</evidence>
<protein>
    <recommendedName>
        <fullName evidence="9">LemA family protein</fullName>
    </recommendedName>
</protein>
<evidence type="ECO:0000256" key="6">
    <source>
        <dbReference type="SAM" id="Phobius"/>
    </source>
</evidence>
<accession>A0A1J5ICS8</accession>
<dbReference type="Gene3D" id="1.20.1440.20">
    <property type="entry name" value="LemA-like domain"/>
    <property type="match status" value="1"/>
</dbReference>
<dbReference type="InterPro" id="IPR007156">
    <property type="entry name" value="MamQ_LemA"/>
</dbReference>
<gene>
    <name evidence="7" type="ORF">AUK40_06480</name>
</gene>
<dbReference type="SUPFAM" id="SSF140478">
    <property type="entry name" value="LemA-like"/>
    <property type="match status" value="1"/>
</dbReference>
<dbReference type="EMBL" id="MNZT01000120">
    <property type="protein sequence ID" value="OIP94961.1"/>
    <property type="molecule type" value="Genomic_DNA"/>
</dbReference>
<evidence type="ECO:0000313" key="8">
    <source>
        <dbReference type="Proteomes" id="UP000183245"/>
    </source>
</evidence>
<comment type="caution">
    <text evidence="7">The sequence shown here is derived from an EMBL/GenBank/DDBJ whole genome shotgun (WGS) entry which is preliminary data.</text>
</comment>